<feature type="domain" description="O-antigen ligase-related" evidence="6">
    <location>
        <begin position="220"/>
        <end position="374"/>
    </location>
</feature>
<gene>
    <name evidence="7" type="ORF">WH50_02190</name>
</gene>
<organism evidence="7 8">
    <name type="scientific">Pokkaliibacter plantistimulans</name>
    <dbReference type="NCBI Taxonomy" id="1635171"/>
    <lineage>
        <taxon>Bacteria</taxon>
        <taxon>Pseudomonadati</taxon>
        <taxon>Pseudomonadota</taxon>
        <taxon>Gammaproteobacteria</taxon>
        <taxon>Oceanospirillales</taxon>
        <taxon>Balneatrichaceae</taxon>
        <taxon>Pokkaliibacter</taxon>
    </lineage>
</organism>
<dbReference type="InterPro" id="IPR051533">
    <property type="entry name" value="WaaL-like"/>
</dbReference>
<feature type="transmembrane region" description="Helical" evidence="5">
    <location>
        <begin position="25"/>
        <end position="41"/>
    </location>
</feature>
<dbReference type="RefSeq" id="WP_165838276.1">
    <property type="nucleotide sequence ID" value="NZ_CP177354.1"/>
</dbReference>
<feature type="transmembrane region" description="Helical" evidence="5">
    <location>
        <begin position="358"/>
        <end position="381"/>
    </location>
</feature>
<accession>A0ABX5M1T9</accession>
<protein>
    <recommendedName>
        <fullName evidence="6">O-antigen ligase-related domain-containing protein</fullName>
    </recommendedName>
</protein>
<keyword evidence="8" id="KW-1185">Reference proteome</keyword>
<evidence type="ECO:0000256" key="2">
    <source>
        <dbReference type="ARBA" id="ARBA00022692"/>
    </source>
</evidence>
<keyword evidence="2 5" id="KW-0812">Transmembrane</keyword>
<feature type="transmembrane region" description="Helical" evidence="5">
    <location>
        <begin position="257"/>
        <end position="275"/>
    </location>
</feature>
<evidence type="ECO:0000313" key="8">
    <source>
        <dbReference type="Proteomes" id="UP000248090"/>
    </source>
</evidence>
<dbReference type="InterPro" id="IPR007016">
    <property type="entry name" value="O-antigen_ligase-rel_domated"/>
</dbReference>
<dbReference type="Pfam" id="PF04932">
    <property type="entry name" value="Wzy_C"/>
    <property type="match status" value="1"/>
</dbReference>
<evidence type="ECO:0000256" key="5">
    <source>
        <dbReference type="SAM" id="Phobius"/>
    </source>
</evidence>
<dbReference type="EMBL" id="LAPT01000006">
    <property type="protein sequence ID" value="PXF32859.1"/>
    <property type="molecule type" value="Genomic_DNA"/>
</dbReference>
<dbReference type="Proteomes" id="UP000248090">
    <property type="component" value="Unassembled WGS sequence"/>
</dbReference>
<proteinExistence type="predicted"/>
<feature type="transmembrane region" description="Helical" evidence="5">
    <location>
        <begin position="402"/>
        <end position="422"/>
    </location>
</feature>
<dbReference type="PANTHER" id="PTHR37422:SF13">
    <property type="entry name" value="LIPOPOLYSACCHARIDE BIOSYNTHESIS PROTEIN PA4999-RELATED"/>
    <property type="match status" value="1"/>
</dbReference>
<evidence type="ECO:0000313" key="7">
    <source>
        <dbReference type="EMBL" id="PXF32859.1"/>
    </source>
</evidence>
<reference evidence="7 8" key="1">
    <citation type="submission" date="2015-03" db="EMBL/GenBank/DDBJ databases">
        <authorList>
            <person name="Krishnan R."/>
            <person name="Midha S."/>
            <person name="Patil P.B."/>
            <person name="Rameshkumar N."/>
        </authorList>
    </citation>
    <scope>NUCLEOTIDE SEQUENCE [LARGE SCALE GENOMIC DNA]</scope>
    <source>
        <strain evidence="7 8">L1E11</strain>
    </source>
</reference>
<dbReference type="PANTHER" id="PTHR37422">
    <property type="entry name" value="TEICHURONIC ACID BIOSYNTHESIS PROTEIN TUAE"/>
    <property type="match status" value="1"/>
</dbReference>
<feature type="transmembrane region" description="Helical" evidence="5">
    <location>
        <begin position="229"/>
        <end position="245"/>
    </location>
</feature>
<keyword evidence="3 5" id="KW-1133">Transmembrane helix</keyword>
<keyword evidence="4 5" id="KW-0472">Membrane</keyword>
<feature type="transmembrane region" description="Helical" evidence="5">
    <location>
        <begin position="96"/>
        <end position="113"/>
    </location>
</feature>
<name>A0ABX5M1T9_9GAMM</name>
<feature type="transmembrane region" description="Helical" evidence="5">
    <location>
        <begin position="61"/>
        <end position="84"/>
    </location>
</feature>
<comment type="subcellular location">
    <subcellularLocation>
        <location evidence="1">Membrane</location>
        <topology evidence="1">Multi-pass membrane protein</topology>
    </subcellularLocation>
</comment>
<sequence length="459" mass="51001">MIATVALFALLVVSCIGILLSPSPELAPMIVPLLVVMIVAYKKPEWVLTAAWLSLPFEGAFGIDISANKFLAPLFVILVMQLALKQISFNQLRSNLWLSLGTFMLFYLVSVWYSQDKPLSTFTTRELMLSQICFAATILLAPRLNLTLIAKGCALGVAVTYLIADPSTMINNREAGFTGDPNYYALQLDVGIVFSLLLIASKTHWLERLFWLGVACVLTKALISTDSRSGLVVLAVVLLACLWHYRYALHHLHPRHFGFALLGLVILVSTMIVMVPESYIQRIESLTSLVSGPSVAQDPSLGRRTSYLIVGLQVVENHPLFGTGPGTFPLNFARSSYAVAFSFMPDRTDLYRAAHNTYMQMAAEAGLPAVIAFVGLFILAFRNYYLARRYFLQLGQQHQANLMTHFGLALMVTMFFLMFLSIQDHKYIWFLLALSSFGLRCSQGHVVPPYISSPPTNQP</sequence>
<evidence type="ECO:0000256" key="1">
    <source>
        <dbReference type="ARBA" id="ARBA00004141"/>
    </source>
</evidence>
<feature type="transmembrane region" description="Helical" evidence="5">
    <location>
        <begin position="134"/>
        <end position="163"/>
    </location>
</feature>
<comment type="caution">
    <text evidence="7">The sequence shown here is derived from an EMBL/GenBank/DDBJ whole genome shotgun (WGS) entry which is preliminary data.</text>
</comment>
<evidence type="ECO:0000256" key="3">
    <source>
        <dbReference type="ARBA" id="ARBA00022989"/>
    </source>
</evidence>
<evidence type="ECO:0000259" key="6">
    <source>
        <dbReference type="Pfam" id="PF04932"/>
    </source>
</evidence>
<evidence type="ECO:0000256" key="4">
    <source>
        <dbReference type="ARBA" id="ARBA00023136"/>
    </source>
</evidence>